<keyword evidence="1 4" id="KW-0378">Hydrolase</keyword>
<accession>A0ABW0BEJ9</accession>
<gene>
    <name evidence="4" type="ORF">ACFPGP_01930</name>
</gene>
<dbReference type="InterPro" id="IPR013595">
    <property type="entry name" value="Pept_S33_TAP-like_C"/>
</dbReference>
<dbReference type="InterPro" id="IPR050266">
    <property type="entry name" value="AB_hydrolase_sf"/>
</dbReference>
<evidence type="ECO:0000259" key="3">
    <source>
        <dbReference type="Pfam" id="PF08386"/>
    </source>
</evidence>
<dbReference type="PANTHER" id="PTHR43798:SF31">
    <property type="entry name" value="AB HYDROLASE SUPERFAMILY PROTEIN YCLE"/>
    <property type="match status" value="1"/>
</dbReference>
<dbReference type="Pfam" id="PF08386">
    <property type="entry name" value="Abhydrolase_4"/>
    <property type="match status" value="1"/>
</dbReference>
<dbReference type="Gene3D" id="3.40.50.1820">
    <property type="entry name" value="alpha/beta hydrolase"/>
    <property type="match status" value="1"/>
</dbReference>
<sequence>MFVEAGGFLLNTVDVGSGPRTFVAHGGWVGSWELWQEPVQLMQPRWRCIAYDHRGAGASTAPPEAVHPRGLVEDLFAVLDHLGVERCVLAGESMGAMTCLQAVLEGPDRFDGLVLVDGSPAAGGPPDTALVRADYPAYVAAFVDACVPEPDSEHVRRWGRQILLRADPEAAARMFESHHEEQVAPDLTAVTVPTLVLHGELDAVVPVEVGRQVAAAIPGAELVVLPGTGHVPTMTRPQLVVDAVEEWAARALPRP</sequence>
<dbReference type="GO" id="GO:0016787">
    <property type="term" value="F:hydrolase activity"/>
    <property type="evidence" value="ECO:0007669"/>
    <property type="project" value="UniProtKB-KW"/>
</dbReference>
<evidence type="ECO:0000313" key="5">
    <source>
        <dbReference type="Proteomes" id="UP001596087"/>
    </source>
</evidence>
<evidence type="ECO:0000256" key="1">
    <source>
        <dbReference type="ARBA" id="ARBA00022801"/>
    </source>
</evidence>
<dbReference type="InterPro" id="IPR000073">
    <property type="entry name" value="AB_hydrolase_1"/>
</dbReference>
<protein>
    <submittedName>
        <fullName evidence="4">Alpha/beta fold hydrolase</fullName>
    </submittedName>
</protein>
<dbReference type="EMBL" id="JBHSKD010000002">
    <property type="protein sequence ID" value="MFC5175412.1"/>
    <property type="molecule type" value="Genomic_DNA"/>
</dbReference>
<dbReference type="Pfam" id="PF00561">
    <property type="entry name" value="Abhydrolase_1"/>
    <property type="match status" value="1"/>
</dbReference>
<keyword evidence="5" id="KW-1185">Reference proteome</keyword>
<dbReference type="PANTHER" id="PTHR43798">
    <property type="entry name" value="MONOACYLGLYCEROL LIPASE"/>
    <property type="match status" value="1"/>
</dbReference>
<dbReference type="SUPFAM" id="SSF53474">
    <property type="entry name" value="alpha/beta-Hydrolases"/>
    <property type="match status" value="1"/>
</dbReference>
<name>A0ABW0BEJ9_9ACTN</name>
<dbReference type="InterPro" id="IPR029058">
    <property type="entry name" value="AB_hydrolase_fold"/>
</dbReference>
<dbReference type="RefSeq" id="WP_378586132.1">
    <property type="nucleotide sequence ID" value="NZ_JBHSKD010000002.1"/>
</dbReference>
<proteinExistence type="predicted"/>
<evidence type="ECO:0000313" key="4">
    <source>
        <dbReference type="EMBL" id="MFC5175412.1"/>
    </source>
</evidence>
<comment type="caution">
    <text evidence="4">The sequence shown here is derived from an EMBL/GenBank/DDBJ whole genome shotgun (WGS) entry which is preliminary data.</text>
</comment>
<organism evidence="4 5">
    <name type="scientific">Nocardioides taihuensis</name>
    <dbReference type="NCBI Taxonomy" id="1835606"/>
    <lineage>
        <taxon>Bacteria</taxon>
        <taxon>Bacillati</taxon>
        <taxon>Actinomycetota</taxon>
        <taxon>Actinomycetes</taxon>
        <taxon>Propionibacteriales</taxon>
        <taxon>Nocardioidaceae</taxon>
        <taxon>Nocardioides</taxon>
    </lineage>
</organism>
<feature type="domain" description="AB hydrolase-1" evidence="2">
    <location>
        <begin position="22"/>
        <end position="152"/>
    </location>
</feature>
<dbReference type="PRINTS" id="PR00111">
    <property type="entry name" value="ABHYDROLASE"/>
</dbReference>
<dbReference type="Proteomes" id="UP001596087">
    <property type="component" value="Unassembled WGS sequence"/>
</dbReference>
<evidence type="ECO:0000259" key="2">
    <source>
        <dbReference type="Pfam" id="PF00561"/>
    </source>
</evidence>
<reference evidence="5" key="1">
    <citation type="journal article" date="2019" name="Int. J. Syst. Evol. Microbiol.">
        <title>The Global Catalogue of Microorganisms (GCM) 10K type strain sequencing project: providing services to taxonomists for standard genome sequencing and annotation.</title>
        <authorList>
            <consortium name="The Broad Institute Genomics Platform"/>
            <consortium name="The Broad Institute Genome Sequencing Center for Infectious Disease"/>
            <person name="Wu L."/>
            <person name="Ma J."/>
        </authorList>
    </citation>
    <scope>NUCLEOTIDE SEQUENCE [LARGE SCALE GENOMIC DNA]</scope>
    <source>
        <strain evidence="5">DFY41</strain>
    </source>
</reference>
<feature type="domain" description="Peptidase S33 tripeptidyl aminopeptidase-like C-terminal" evidence="3">
    <location>
        <begin position="185"/>
        <end position="234"/>
    </location>
</feature>